<evidence type="ECO:0000313" key="2">
    <source>
        <dbReference type="EMBL" id="GCB22908.1"/>
    </source>
</evidence>
<organism evidence="2 3">
    <name type="scientific">Aspergillus awamori</name>
    <name type="common">Black koji mold</name>
    <dbReference type="NCBI Taxonomy" id="105351"/>
    <lineage>
        <taxon>Eukaryota</taxon>
        <taxon>Fungi</taxon>
        <taxon>Dikarya</taxon>
        <taxon>Ascomycota</taxon>
        <taxon>Pezizomycotina</taxon>
        <taxon>Eurotiomycetes</taxon>
        <taxon>Eurotiomycetidae</taxon>
        <taxon>Eurotiales</taxon>
        <taxon>Aspergillaceae</taxon>
        <taxon>Aspergillus</taxon>
    </lineage>
</organism>
<keyword evidence="3" id="KW-1185">Reference proteome</keyword>
<proteinExistence type="predicted"/>
<dbReference type="EMBL" id="BDHI01000014">
    <property type="protein sequence ID" value="GCB22908.1"/>
    <property type="molecule type" value="Genomic_DNA"/>
</dbReference>
<keyword evidence="1" id="KW-0732">Signal</keyword>
<reference evidence="2 3" key="1">
    <citation type="submission" date="2016-09" db="EMBL/GenBank/DDBJ databases">
        <title>Aspergillus awamori IFM 58123T.</title>
        <authorList>
            <person name="Kusuya Y."/>
            <person name="Shimizu M."/>
            <person name="Takahashi H."/>
            <person name="Yaguchi T."/>
        </authorList>
    </citation>
    <scope>NUCLEOTIDE SEQUENCE [LARGE SCALE GENOMIC DNA]</scope>
    <source>
        <strain evidence="2 3">IFM 58123</strain>
    </source>
</reference>
<evidence type="ECO:0000256" key="1">
    <source>
        <dbReference type="SAM" id="SignalP"/>
    </source>
</evidence>
<dbReference type="AlphaFoldDB" id="A0A401KUG6"/>
<evidence type="ECO:0000313" key="3">
    <source>
        <dbReference type="Proteomes" id="UP000286921"/>
    </source>
</evidence>
<feature type="signal peptide" evidence="1">
    <location>
        <begin position="1"/>
        <end position="35"/>
    </location>
</feature>
<protein>
    <submittedName>
        <fullName evidence="2">Uncharacterized protein</fullName>
    </submittedName>
</protein>
<feature type="chain" id="PRO_5019393028" evidence="1">
    <location>
        <begin position="36"/>
        <end position="101"/>
    </location>
</feature>
<accession>A0A401KUG6</accession>
<comment type="caution">
    <text evidence="2">The sequence shown here is derived from an EMBL/GenBank/DDBJ whole genome shotgun (WGS) entry which is preliminary data.</text>
</comment>
<sequence length="101" mass="11311">MHPSKLLHPNRTISSSNKLILSALLTFTILTPCLADHSTTKTTNTTVIYDWETPDQNLTVIWDQDNAETVSVYGNDAVIVKRRMMIPSSMVAAAYLLFLLM</sequence>
<dbReference type="Proteomes" id="UP000286921">
    <property type="component" value="Unassembled WGS sequence"/>
</dbReference>
<gene>
    <name evidence="2" type="ORF">AAWM_05793</name>
</gene>
<name>A0A401KUG6_ASPAW</name>